<reference evidence="1 2" key="1">
    <citation type="journal article" date="2023" name="Science">
        <title>Complex scaffold remodeling in plant triterpene biosynthesis.</title>
        <authorList>
            <person name="De La Pena R."/>
            <person name="Hodgson H."/>
            <person name="Liu J.C."/>
            <person name="Stephenson M.J."/>
            <person name="Martin A.C."/>
            <person name="Owen C."/>
            <person name="Harkess A."/>
            <person name="Leebens-Mack J."/>
            <person name="Jimenez L.E."/>
            <person name="Osbourn A."/>
            <person name="Sattely E.S."/>
        </authorList>
    </citation>
    <scope>NUCLEOTIDE SEQUENCE [LARGE SCALE GENOMIC DNA]</scope>
    <source>
        <strain evidence="2">cv. JPN11</strain>
        <tissue evidence="1">Leaf</tissue>
    </source>
</reference>
<organism evidence="1 2">
    <name type="scientific">Melia azedarach</name>
    <name type="common">Chinaberry tree</name>
    <dbReference type="NCBI Taxonomy" id="155640"/>
    <lineage>
        <taxon>Eukaryota</taxon>
        <taxon>Viridiplantae</taxon>
        <taxon>Streptophyta</taxon>
        <taxon>Embryophyta</taxon>
        <taxon>Tracheophyta</taxon>
        <taxon>Spermatophyta</taxon>
        <taxon>Magnoliopsida</taxon>
        <taxon>eudicotyledons</taxon>
        <taxon>Gunneridae</taxon>
        <taxon>Pentapetalae</taxon>
        <taxon>rosids</taxon>
        <taxon>malvids</taxon>
        <taxon>Sapindales</taxon>
        <taxon>Meliaceae</taxon>
        <taxon>Melia</taxon>
    </lineage>
</organism>
<gene>
    <name evidence="1" type="ORF">OWV82_000839</name>
</gene>
<evidence type="ECO:0000313" key="2">
    <source>
        <dbReference type="Proteomes" id="UP001164539"/>
    </source>
</evidence>
<name>A0ACC1YXN7_MELAZ</name>
<protein>
    <submittedName>
        <fullName evidence="1">Bromodomain and WD repeat-containing protein</fullName>
    </submittedName>
</protein>
<comment type="caution">
    <text evidence="1">The sequence shown here is derived from an EMBL/GenBank/DDBJ whole genome shotgun (WGS) entry which is preliminary data.</text>
</comment>
<dbReference type="Proteomes" id="UP001164539">
    <property type="component" value="Chromosome 1"/>
</dbReference>
<proteinExistence type="predicted"/>
<sequence length="1700" mass="191383">MDYWKHTSFGGASSLSKATLNFPNTVQDMAQLVQQDIVASQAVETDVNIDFREVYFLIMHFLSSGPCQKTLGHFWNELLEHQLLPRRYHAWFSRSGVHSGNDNDDGISFPLSYNKLVERYPHIERDHLVKLLRQLLLYTASPLHGRIGLNAPNAADVPTLLGSGSFSLLQCDRSTDDKQVKPLLAYLRWPHMQADQVHGLSLREIGGGFTKHHRAPSIRSACYAIAKPSTMVQKMQNIKKLRGHRDAVYCAIFDRSGRYVITGSDDRLVKIWSMETAFCLASCRGHEGDITDLAVSSNNTLVASASNDFVIRVWRLPDGLPISVLRGHTGTVTAIAFSPRPSAVYQLLSSSDDGTCRIWDARYSLCSPRIFLPKPSDTITGKTNIPSSNGPSSSNGLQSHQILCCAYNANGTVFVTGSSDTFARVWSAFKSSADDSEQPTHELDVLSGHENDVNYVQFSGCAVASRSSLSDTLKEENVPKFKNSWFCHDNIVTCSRDGSAIIWIPRSRRSHGKVGRWARAYHLKVPPPPLPPQPPRGGPRQRLLPTPRGVNMIVWSLDNRFVLAAIMDCRICVWNAVDGSLVHSLTGHTESSYVLDVHPFNPRIAMSAGYDGRTIVWDIWEGTPIRIYEIGRFKLVDGKFSPDGTSIVLSDDVGQIYLLNTGQGESQKDAKYDQFFLGDYRPLIRDTLGNVLDQETQLAPHRRNIQDPLCDSSMIPYQEPYQSVYQRRRLGALGFEWRPSSIKLVVGLDFSLGQDYAMPPLEDLERMMEPVPEFIDAVYWEPENEVISDDNDSEYNAAEEFTSEAEQGSLCSTSSTDPDCSAVDSEVERTHKDRVRRSKRRKHRTEVELKTASGRRVKKRNLDERDGSVSGSNRNRKSKNSQKALKRKSSKAKSLRPQRVAARNARSMFSRITGTSTGEEDSDSEYNSSNSDSDLQDSRIQSKESDRNLQNVQQQHKREEEQTMVESEYIPKPLELAESQSNIGNRKRLVLKFSLRDSKKLMPSQDTRVNGDDQPKLLQSSSRPQDTIKERKVDVSLKEPGSSSADWVVVEMPHNHKRIDFTDGSPTEKYDNHLEESAGDEEKRIRWGEVKIRTSKRPNSVVVLPTDASSGFQTNFDIHNDSRNDISRDNFGSGALLDLDSLRNEVPEDIKESSSFDSLTVDDHQQKGDVYTASCREDVGTSYPHEIKENPSLKVRIRGKGILRDCKSPKQNLVTSVPSEGDVMLESPLCTEGNLISEVPEEGEGSGRSSSEQLLNSNLKLKIHDGSKSRSSYKSRTDVEGFDGMEENTSDGINCAASGIDSPEVVTGSMRTTRSMKIKVTSRKPIPVNLKSRPGNDLVGTSKNVGNCTKASDEFVPEEWNLTSNMKSRPRSTRNRQGGNHNEHPTLLSGRKSNFPVRKLSWLMLSEHEEGYRYIPQLGDEVVYLRQGHQEFIDSIGSRDVGPWRSIKGYISAAETCKVENLVYATFPGSGDSCCKITLKFVDPSSSVCGKAFKLTLPELRDFPDFVVEKTLYDASLSRNWTQRDKCQVWWRNPDGEGGTWWKGRIISSRAKSAEFPDSPWEKYLIEYKTGEKHQHSPWELHDPSITWEHPLIDCESRDKLLSSFGKLEQSVSRNQDYYGIQRLNEAAQKLDFLNRFPVPLYPEVIRLRLMNNYYRSLEAVKDDIKVMLSNAESYFIKNAALSVKMKRLTDCFTRTLDKL</sequence>
<keyword evidence="2" id="KW-1185">Reference proteome</keyword>
<evidence type="ECO:0000313" key="1">
    <source>
        <dbReference type="EMBL" id="KAJ4727799.1"/>
    </source>
</evidence>
<accession>A0ACC1YXN7</accession>
<dbReference type="EMBL" id="CM051394">
    <property type="protein sequence ID" value="KAJ4727799.1"/>
    <property type="molecule type" value="Genomic_DNA"/>
</dbReference>